<dbReference type="InterPro" id="IPR041712">
    <property type="entry name" value="DHPS-like_MBL-fold"/>
</dbReference>
<dbReference type="PANTHER" id="PTHR13754">
    <property type="entry name" value="METALLO-BETA-LACTAMASE SUPERFAMILY PROTEIN"/>
    <property type="match status" value="1"/>
</dbReference>
<dbReference type="SUPFAM" id="SSF56281">
    <property type="entry name" value="Metallo-hydrolase/oxidoreductase"/>
    <property type="match status" value="1"/>
</dbReference>
<sequence length="280" mass="31310">MDVTILSENTKQTRSKLNTEHGLSLLVEKNGNKILFDTGGPKGTVISNAKSLNLDLSQVDAVVISHGHDDHTGGLLDFFKLNDHAPVYLKKEALNCHYTGKSLNKKFIGMDLKIIDDYNDRLKFVDGTLEILDGIFIIPNISKTFPIPSTNRILFTKDGNHFLNDKFDHELFMGVKNNNELTLFSGCGHSDIRNIIIKAKEVFPDAEIKNIIGGFHFQAGEISSFTAKKEEIKDTSLWIKSAGVEKVYTGHCTGKYGFEIMQSILNESIEQFYTGKHITI</sequence>
<dbReference type="InterPro" id="IPR001279">
    <property type="entry name" value="Metallo-B-lactamas"/>
</dbReference>
<dbReference type="RefSeq" id="WP_223792015.1">
    <property type="nucleotide sequence ID" value="NZ_JAIOUQ010000013.1"/>
</dbReference>
<reference evidence="3" key="1">
    <citation type="journal article" date="2022" name="Microbiol. Resour. Announc.">
        <title>Draft Genome Sequence of a Methanogenic Archaeon from West Spitsbergen Permafrost.</title>
        <authorList>
            <person name="Trubitsyn V."/>
            <person name="Rivkina E."/>
            <person name="Shcherbakova V."/>
        </authorList>
    </citation>
    <scope>NUCLEOTIDE SEQUENCE [LARGE SCALE GENOMIC DNA]</scope>
    <source>
        <strain evidence="3">VT</strain>
    </source>
</reference>
<dbReference type="PANTHER" id="PTHR13754:SF13">
    <property type="entry name" value="METALLO-BETA-LACTAMASE SUPERFAMILY PROTEIN (AFU_ORTHOLOGUE AFUA_3G07630)"/>
    <property type="match status" value="1"/>
</dbReference>
<dbReference type="EMBL" id="JAIOUQ010000013">
    <property type="protein sequence ID" value="MBZ2166464.1"/>
    <property type="molecule type" value="Genomic_DNA"/>
</dbReference>
<name>A0A8T5US01_9EURY</name>
<evidence type="ECO:0000313" key="3">
    <source>
        <dbReference type="Proteomes" id="UP000825933"/>
    </source>
</evidence>
<dbReference type="Pfam" id="PF00753">
    <property type="entry name" value="Lactamase_B"/>
    <property type="match status" value="1"/>
</dbReference>
<dbReference type="CDD" id="cd07713">
    <property type="entry name" value="DHPS-like_MBL-fold"/>
    <property type="match status" value="1"/>
</dbReference>
<keyword evidence="3" id="KW-1185">Reference proteome</keyword>
<dbReference type="Gene3D" id="3.60.15.10">
    <property type="entry name" value="Ribonuclease Z/Hydroxyacylglutathione hydrolase-like"/>
    <property type="match status" value="1"/>
</dbReference>
<evidence type="ECO:0000313" key="2">
    <source>
        <dbReference type="EMBL" id="MBZ2166464.1"/>
    </source>
</evidence>
<dbReference type="Proteomes" id="UP000825933">
    <property type="component" value="Unassembled WGS sequence"/>
</dbReference>
<dbReference type="InterPro" id="IPR036866">
    <property type="entry name" value="RibonucZ/Hydroxyglut_hydro"/>
</dbReference>
<dbReference type="GO" id="GO:0016740">
    <property type="term" value="F:transferase activity"/>
    <property type="evidence" value="ECO:0007669"/>
    <property type="project" value="TreeGrafter"/>
</dbReference>
<accession>A0A8T5US01</accession>
<gene>
    <name evidence="2" type="ORF">K8N75_10490</name>
</gene>
<organism evidence="2 3">
    <name type="scientific">Methanobacterium spitsbergense</name>
    <dbReference type="NCBI Taxonomy" id="2874285"/>
    <lineage>
        <taxon>Archaea</taxon>
        <taxon>Methanobacteriati</taxon>
        <taxon>Methanobacteriota</taxon>
        <taxon>Methanomada group</taxon>
        <taxon>Methanobacteria</taxon>
        <taxon>Methanobacteriales</taxon>
        <taxon>Methanobacteriaceae</taxon>
        <taxon>Methanobacterium</taxon>
    </lineage>
</organism>
<proteinExistence type="predicted"/>
<dbReference type="AlphaFoldDB" id="A0A8T5US01"/>
<dbReference type="SMART" id="SM00849">
    <property type="entry name" value="Lactamase_B"/>
    <property type="match status" value="1"/>
</dbReference>
<evidence type="ECO:0000259" key="1">
    <source>
        <dbReference type="SMART" id="SM00849"/>
    </source>
</evidence>
<feature type="domain" description="Metallo-beta-lactamase" evidence="1">
    <location>
        <begin position="21"/>
        <end position="189"/>
    </location>
</feature>
<dbReference type="InterPro" id="IPR052926">
    <property type="entry name" value="Metallo-beta-lactamase_dom"/>
</dbReference>
<protein>
    <submittedName>
        <fullName evidence="2">MBL fold metallo-hydrolase</fullName>
    </submittedName>
</protein>
<comment type="caution">
    <text evidence="2">The sequence shown here is derived from an EMBL/GenBank/DDBJ whole genome shotgun (WGS) entry which is preliminary data.</text>
</comment>